<dbReference type="RefSeq" id="WP_103238274.1">
    <property type="nucleotide sequence ID" value="NZ_JANJZD010000004.1"/>
</dbReference>
<evidence type="ECO:0000313" key="2">
    <source>
        <dbReference type="EMBL" id="SOY28148.1"/>
    </source>
</evidence>
<feature type="transmembrane region" description="Helical" evidence="1">
    <location>
        <begin position="72"/>
        <end position="92"/>
    </location>
</feature>
<dbReference type="InterPro" id="IPR050445">
    <property type="entry name" value="Bact_polysacc_biosynth/exp"/>
</dbReference>
<gene>
    <name evidence="2" type="ORF">AMURIS_00855</name>
</gene>
<keyword evidence="3" id="KW-1185">Reference proteome</keyword>
<dbReference type="Proteomes" id="UP000236311">
    <property type="component" value="Unassembled WGS sequence"/>
</dbReference>
<keyword evidence="1" id="KW-0472">Membrane</keyword>
<feature type="transmembrane region" description="Helical" evidence="1">
    <location>
        <begin position="21"/>
        <end position="44"/>
    </location>
</feature>
<organism evidence="2 3">
    <name type="scientific">Acetatifactor muris</name>
    <dbReference type="NCBI Taxonomy" id="879566"/>
    <lineage>
        <taxon>Bacteria</taxon>
        <taxon>Bacillati</taxon>
        <taxon>Bacillota</taxon>
        <taxon>Clostridia</taxon>
        <taxon>Lachnospirales</taxon>
        <taxon>Lachnospiraceae</taxon>
        <taxon>Acetatifactor</taxon>
    </lineage>
</organism>
<reference evidence="2 3" key="1">
    <citation type="submission" date="2018-01" db="EMBL/GenBank/DDBJ databases">
        <authorList>
            <person name="Gaut B.S."/>
            <person name="Morton B.R."/>
            <person name="Clegg M.T."/>
            <person name="Duvall M.R."/>
        </authorList>
    </citation>
    <scope>NUCLEOTIDE SEQUENCE [LARGE SCALE GENOMIC DNA]</scope>
    <source>
        <strain evidence="2">GP69</strain>
    </source>
</reference>
<accession>A0A2K4ZCG9</accession>
<dbReference type="EMBL" id="OFSM01000004">
    <property type="protein sequence ID" value="SOY28148.1"/>
    <property type="molecule type" value="Genomic_DNA"/>
</dbReference>
<keyword evidence="1" id="KW-0812">Transmembrane</keyword>
<dbReference type="PANTHER" id="PTHR32309">
    <property type="entry name" value="TYROSINE-PROTEIN KINASE"/>
    <property type="match status" value="1"/>
</dbReference>
<name>A0A2K4ZCG9_9FIRM</name>
<keyword evidence="1" id="KW-1133">Transmembrane helix</keyword>
<sequence>MEYCYGHEREIRTKDLLIYILYKWRSILLTAMAGCVLAGIYTVWNISATASNDTENLWQKLWNGQNAVLKKWVFIGFAAGILVSMFYHAMGYTSSDKIRGERELKERYGYHLLGVFHHRKKRCFLSCIDRQLEKWEGYSKDISEEETYRIIAANITNLAGDGGLLLVTGTVDIERLQEFSSIILTQLNENILLVTGSDMSENADTLEALAECDAVILVEERNKSSRVKIQREQDSIEAFGKNVMGYVLL</sequence>
<evidence type="ECO:0000313" key="3">
    <source>
        <dbReference type="Proteomes" id="UP000236311"/>
    </source>
</evidence>
<protein>
    <submittedName>
        <fullName evidence="2">Uncharacterized protein</fullName>
    </submittedName>
</protein>
<evidence type="ECO:0000256" key="1">
    <source>
        <dbReference type="SAM" id="Phobius"/>
    </source>
</evidence>
<proteinExistence type="predicted"/>
<dbReference type="AlphaFoldDB" id="A0A2K4ZCG9"/>
<dbReference type="PANTHER" id="PTHR32309:SF31">
    <property type="entry name" value="CAPSULAR EXOPOLYSACCHARIDE FAMILY"/>
    <property type="match status" value="1"/>
</dbReference>
<dbReference type="OrthoDB" id="1893800at2"/>